<dbReference type="EMBL" id="JAWDJW010004150">
    <property type="protein sequence ID" value="KAK3076282.1"/>
    <property type="molecule type" value="Genomic_DNA"/>
</dbReference>
<protein>
    <submittedName>
        <fullName evidence="1">Uncharacterized protein</fullName>
    </submittedName>
</protein>
<sequence length="416" mass="45414">MTNGQYNASLTIFFVSYACFEPLTNVLLKRLRPSIFIPAIMVAWGIAMTLMGVVHNFAGLAATRWFLGLAEAGLFPGVNYYLSCWYKRSEFGIRAAIFFSAAAVAGSFGGLLAAAIAKMDGIGGKEGWAWIFILEGIATVVIGVISYWMVHDFPDEATFLSEADRARVTRRLTADEQASANHEDFKMEYFWASVKDWKTYAFAIIYCGAVMPLYAFSLFLPTIIRQLGYSSTRANLLSVPPYAAAAVLTVFIGWLADRTGQRGLCNICVSFMGIAGFAMQLGASQPGVKYAGTFLGALGIYPCIANTITWASNNSEGVYKRGVTLGFVIGWGNLNGVVSSNIYRARDAATGFKLGHGIVMGYLIVCLLGGSVFTHLMLKNENRKRLAGMRDNRIVGLSEKEIDALGDKRPDFIYTL</sequence>
<organism evidence="1 2">
    <name type="scientific">Coniosporium uncinatum</name>
    <dbReference type="NCBI Taxonomy" id="93489"/>
    <lineage>
        <taxon>Eukaryota</taxon>
        <taxon>Fungi</taxon>
        <taxon>Dikarya</taxon>
        <taxon>Ascomycota</taxon>
        <taxon>Pezizomycotina</taxon>
        <taxon>Dothideomycetes</taxon>
        <taxon>Dothideomycetes incertae sedis</taxon>
        <taxon>Coniosporium</taxon>
    </lineage>
</organism>
<reference evidence="1" key="1">
    <citation type="submission" date="2024-09" db="EMBL/GenBank/DDBJ databases">
        <title>Black Yeasts Isolated from many extreme environments.</title>
        <authorList>
            <person name="Coleine C."/>
            <person name="Stajich J.E."/>
            <person name="Selbmann L."/>
        </authorList>
    </citation>
    <scope>NUCLEOTIDE SEQUENCE</scope>
    <source>
        <strain evidence="1">CCFEE 5737</strain>
    </source>
</reference>
<accession>A0ACC3DIG3</accession>
<dbReference type="Proteomes" id="UP001186974">
    <property type="component" value="Unassembled WGS sequence"/>
</dbReference>
<comment type="caution">
    <text evidence="1">The sequence shown here is derived from an EMBL/GenBank/DDBJ whole genome shotgun (WGS) entry which is preliminary data.</text>
</comment>
<keyword evidence="2" id="KW-1185">Reference proteome</keyword>
<feature type="non-terminal residue" evidence="1">
    <location>
        <position position="416"/>
    </location>
</feature>
<gene>
    <name evidence="1" type="ORF">LTS18_013435</name>
</gene>
<proteinExistence type="predicted"/>
<name>A0ACC3DIG3_9PEZI</name>
<evidence type="ECO:0000313" key="1">
    <source>
        <dbReference type="EMBL" id="KAK3076282.1"/>
    </source>
</evidence>
<evidence type="ECO:0000313" key="2">
    <source>
        <dbReference type="Proteomes" id="UP001186974"/>
    </source>
</evidence>